<dbReference type="AlphaFoldDB" id="A0A0B7IS30"/>
<evidence type="ECO:0000313" key="1">
    <source>
        <dbReference type="EMBL" id="CEN52837.1"/>
    </source>
</evidence>
<accession>A0A0B7IS30</accession>
<gene>
    <name evidence="1" type="ORF">CCAND93_310002</name>
</gene>
<organism evidence="1 2">
    <name type="scientific">Capnocytophaga canis</name>
    <dbReference type="NCBI Taxonomy" id="1848903"/>
    <lineage>
        <taxon>Bacteria</taxon>
        <taxon>Pseudomonadati</taxon>
        <taxon>Bacteroidota</taxon>
        <taxon>Flavobacteriia</taxon>
        <taxon>Flavobacteriales</taxon>
        <taxon>Flavobacteriaceae</taxon>
        <taxon>Capnocytophaga</taxon>
    </lineage>
</organism>
<dbReference type="EMBL" id="CDOL01000219">
    <property type="protein sequence ID" value="CEN52837.1"/>
    <property type="molecule type" value="Genomic_DNA"/>
</dbReference>
<dbReference type="InterPro" id="IPR058512">
    <property type="entry name" value="DUF8199"/>
</dbReference>
<dbReference type="Pfam" id="PF26622">
    <property type="entry name" value="DUF8199"/>
    <property type="match status" value="1"/>
</dbReference>
<protein>
    <submittedName>
        <fullName evidence="1">Uncharacterized protein</fullName>
    </submittedName>
</protein>
<dbReference type="InterPro" id="IPR058060">
    <property type="entry name" value="HYC_CC_PP"/>
</dbReference>
<proteinExistence type="predicted"/>
<dbReference type="OrthoDB" id="795045at2"/>
<dbReference type="NCBIfam" id="NF047658">
    <property type="entry name" value="HYC_CC_PP"/>
    <property type="match status" value="1"/>
</dbReference>
<sequence length="147" mass="17000">MIRRITSILLTIFILFSNSGWGFDLHFCQEQLTHISFKYIYATDNEDICSSLSKDCCIIYDDNLSSSEDLHDECCDGDFFESSDYDNGKITTKSFEWRLYPCVLTQISVAQPPFIITKKTKKSIPSFYVDSNAPPLYKLYCQLVFYA</sequence>
<dbReference type="Proteomes" id="UP000038200">
    <property type="component" value="Unassembled WGS sequence"/>
</dbReference>
<name>A0A0B7IS30_9FLAO</name>
<reference evidence="1 2" key="1">
    <citation type="submission" date="2015-01" db="EMBL/GenBank/DDBJ databases">
        <authorList>
            <person name="Xiang T."/>
            <person name="Song Y."/>
            <person name="Huang L."/>
            <person name="Wang B."/>
            <person name="Wu P."/>
        </authorList>
    </citation>
    <scope>NUCLEOTIDE SEQUENCE [LARGE SCALE GENOMIC DNA]</scope>
    <source>
        <strain evidence="1 2">CcD93</strain>
    </source>
</reference>
<dbReference type="RefSeq" id="WP_042007503.1">
    <property type="nucleotide sequence ID" value="NZ_CDOL01000219.1"/>
</dbReference>
<evidence type="ECO:0000313" key="2">
    <source>
        <dbReference type="Proteomes" id="UP000038200"/>
    </source>
</evidence>